<keyword evidence="3 6" id="KW-0963">Cytoplasm</keyword>
<accession>A0A4P8L1D5</accession>
<reference evidence="7 8" key="2">
    <citation type="submission" date="2019-05" db="EMBL/GenBank/DDBJ databases">
        <authorList>
            <person name="Suflita J.M."/>
            <person name="Marks C.R."/>
        </authorList>
    </citation>
    <scope>NUCLEOTIDE SEQUENCE [LARGE SCALE GENOMIC DNA]</scope>
    <source>
        <strain evidence="7 8">ALDC</strain>
    </source>
</reference>
<proteinExistence type="inferred from homology"/>
<evidence type="ECO:0000313" key="7">
    <source>
        <dbReference type="EMBL" id="QCQ21648.1"/>
    </source>
</evidence>
<organism evidence="7 8">
    <name type="scientific">Desulfoglaeba alkanexedens ALDC</name>
    <dbReference type="NCBI Taxonomy" id="980445"/>
    <lineage>
        <taxon>Bacteria</taxon>
        <taxon>Pseudomonadati</taxon>
        <taxon>Thermodesulfobacteriota</taxon>
        <taxon>Syntrophobacteria</taxon>
        <taxon>Syntrophobacterales</taxon>
        <taxon>Syntrophobacteraceae</taxon>
        <taxon>Desulfoglaeba</taxon>
    </lineage>
</organism>
<reference evidence="7 8" key="1">
    <citation type="submission" date="2019-05" db="EMBL/GenBank/DDBJ databases">
        <title>The Complete Genome Sequence of the n-alkane-degrading Desulfoglaeba alkanexedens ALDC reveals multiple alkylsuccinate synthase gene clusters.</title>
        <authorList>
            <person name="Callaghan A.V."/>
            <person name="Davidova I.A."/>
            <person name="Duncan K.E."/>
            <person name="Morris B."/>
            <person name="McInerney M.J."/>
        </authorList>
    </citation>
    <scope>NUCLEOTIDE SEQUENCE [LARGE SCALE GENOMIC DNA]</scope>
    <source>
        <strain evidence="7 8">ALDC</strain>
    </source>
</reference>
<dbReference type="PANTHER" id="PTHR34773">
    <property type="entry name" value="FLAGELLAR SECRETION CHAPERONE FLIS"/>
    <property type="match status" value="1"/>
</dbReference>
<evidence type="ECO:0000256" key="4">
    <source>
        <dbReference type="ARBA" id="ARBA00022795"/>
    </source>
</evidence>
<evidence type="ECO:0000256" key="6">
    <source>
        <dbReference type="PIRNR" id="PIRNR039090"/>
    </source>
</evidence>
<gene>
    <name evidence="7" type="primary">fliS</name>
    <name evidence="7" type="ORF">FDQ92_05315</name>
</gene>
<dbReference type="RefSeq" id="WP_137423617.1">
    <property type="nucleotide sequence ID" value="NZ_CP040098.1"/>
</dbReference>
<keyword evidence="7" id="KW-0969">Cilium</keyword>
<dbReference type="GO" id="GO:0071973">
    <property type="term" value="P:bacterial-type flagellum-dependent cell motility"/>
    <property type="evidence" value="ECO:0007669"/>
    <property type="project" value="TreeGrafter"/>
</dbReference>
<evidence type="ECO:0000256" key="2">
    <source>
        <dbReference type="ARBA" id="ARBA00008787"/>
    </source>
</evidence>
<evidence type="ECO:0000256" key="5">
    <source>
        <dbReference type="ARBA" id="ARBA00023186"/>
    </source>
</evidence>
<dbReference type="Proteomes" id="UP000298602">
    <property type="component" value="Chromosome"/>
</dbReference>
<keyword evidence="5" id="KW-0143">Chaperone</keyword>
<evidence type="ECO:0000313" key="8">
    <source>
        <dbReference type="Proteomes" id="UP000298602"/>
    </source>
</evidence>
<evidence type="ECO:0000256" key="3">
    <source>
        <dbReference type="ARBA" id="ARBA00022490"/>
    </source>
</evidence>
<dbReference type="PANTHER" id="PTHR34773:SF1">
    <property type="entry name" value="FLAGELLAR SECRETION CHAPERONE FLIS"/>
    <property type="match status" value="1"/>
</dbReference>
<evidence type="ECO:0000256" key="1">
    <source>
        <dbReference type="ARBA" id="ARBA00004514"/>
    </source>
</evidence>
<dbReference type="CDD" id="cd16098">
    <property type="entry name" value="FliS"/>
    <property type="match status" value="1"/>
</dbReference>
<dbReference type="InterPro" id="IPR003713">
    <property type="entry name" value="FliS"/>
</dbReference>
<keyword evidence="7" id="KW-0966">Cell projection</keyword>
<dbReference type="SUPFAM" id="SSF101116">
    <property type="entry name" value="Flagellar export chaperone FliS"/>
    <property type="match status" value="1"/>
</dbReference>
<dbReference type="PIRSF" id="PIRSF039090">
    <property type="entry name" value="Flis"/>
    <property type="match status" value="1"/>
</dbReference>
<keyword evidence="7" id="KW-0282">Flagellum</keyword>
<keyword evidence="4 6" id="KW-1005">Bacterial flagellum biogenesis</keyword>
<sequence length="147" mass="16537">MTHTGYAGYRKVMVETVQKKEEILLLLYEEAIAALNMARRGILENKPRLKGEKVSRALKILTELECALDRDKGAELAENLAALYRYSIHRVTIANIHNDPDALQEAEKLLSELYEGFKFAARQKPLVLDRNSHAGSMERTTIAVSAP</sequence>
<dbReference type="OrthoDB" id="5343669at2"/>
<keyword evidence="8" id="KW-1185">Reference proteome</keyword>
<protein>
    <recommendedName>
        <fullName evidence="6">Flagellar secretion chaperone FliS</fullName>
    </recommendedName>
</protein>
<dbReference type="NCBIfam" id="TIGR00208">
    <property type="entry name" value="fliS"/>
    <property type="match status" value="1"/>
</dbReference>
<dbReference type="Gene3D" id="1.20.120.340">
    <property type="entry name" value="Flagellar protein FliS"/>
    <property type="match status" value="1"/>
</dbReference>
<dbReference type="AlphaFoldDB" id="A0A4P8L1D5"/>
<dbReference type="EMBL" id="CP040098">
    <property type="protein sequence ID" value="QCQ21648.1"/>
    <property type="molecule type" value="Genomic_DNA"/>
</dbReference>
<dbReference type="GO" id="GO:0005829">
    <property type="term" value="C:cytosol"/>
    <property type="evidence" value="ECO:0007669"/>
    <property type="project" value="UniProtKB-SubCell"/>
</dbReference>
<dbReference type="InterPro" id="IPR036584">
    <property type="entry name" value="FliS_sf"/>
</dbReference>
<dbReference type="KEGG" id="dax:FDQ92_05315"/>
<dbReference type="GO" id="GO:0044780">
    <property type="term" value="P:bacterial-type flagellum assembly"/>
    <property type="evidence" value="ECO:0007669"/>
    <property type="project" value="InterPro"/>
</dbReference>
<comment type="subcellular location">
    <subcellularLocation>
        <location evidence="1 6">Cytoplasm</location>
        <location evidence="1 6">Cytosol</location>
    </subcellularLocation>
</comment>
<comment type="similarity">
    <text evidence="2 6">Belongs to the FliS family.</text>
</comment>
<dbReference type="Pfam" id="PF02561">
    <property type="entry name" value="FliS"/>
    <property type="match status" value="1"/>
</dbReference>
<name>A0A4P8L1D5_9BACT</name>